<protein>
    <submittedName>
        <fullName evidence="2">Uncharacterized protein</fullName>
    </submittedName>
</protein>
<evidence type="ECO:0000256" key="1">
    <source>
        <dbReference type="SAM" id="MobiDB-lite"/>
    </source>
</evidence>
<accession>A0A2T0RFS8</accession>
<name>A0A2T0RFS8_9ACTN</name>
<evidence type="ECO:0000313" key="3">
    <source>
        <dbReference type="Proteomes" id="UP000239209"/>
    </source>
</evidence>
<gene>
    <name evidence="2" type="ORF">CLV70_12630</name>
</gene>
<feature type="region of interest" description="Disordered" evidence="1">
    <location>
        <begin position="1"/>
        <end position="65"/>
    </location>
</feature>
<keyword evidence="3" id="KW-1185">Reference proteome</keyword>
<dbReference type="AlphaFoldDB" id="A0A2T0RFS8"/>
<dbReference type="EMBL" id="PVZG01000026">
    <property type="protein sequence ID" value="PRY19992.1"/>
    <property type="molecule type" value="Genomic_DNA"/>
</dbReference>
<evidence type="ECO:0000313" key="2">
    <source>
        <dbReference type="EMBL" id="PRY19992.1"/>
    </source>
</evidence>
<reference evidence="2 3" key="1">
    <citation type="submission" date="2018-03" db="EMBL/GenBank/DDBJ databases">
        <title>Genomic Encyclopedia of Archaeal and Bacterial Type Strains, Phase II (KMG-II): from individual species to whole genera.</title>
        <authorList>
            <person name="Goeker M."/>
        </authorList>
    </citation>
    <scope>NUCLEOTIDE SEQUENCE [LARGE SCALE GENOMIC DNA]</scope>
    <source>
        <strain evidence="2 3">DSM 45348</strain>
    </source>
</reference>
<feature type="compositionally biased region" description="Basic residues" evidence="1">
    <location>
        <begin position="26"/>
        <end position="36"/>
    </location>
</feature>
<organism evidence="2 3">
    <name type="scientific">Pseudosporangium ferrugineum</name>
    <dbReference type="NCBI Taxonomy" id="439699"/>
    <lineage>
        <taxon>Bacteria</taxon>
        <taxon>Bacillati</taxon>
        <taxon>Actinomycetota</taxon>
        <taxon>Actinomycetes</taxon>
        <taxon>Micromonosporales</taxon>
        <taxon>Micromonosporaceae</taxon>
        <taxon>Pseudosporangium</taxon>
    </lineage>
</organism>
<proteinExistence type="predicted"/>
<dbReference type="RefSeq" id="WP_106130777.1">
    <property type="nucleotide sequence ID" value="NZ_PVZG01000026.1"/>
</dbReference>
<feature type="compositionally biased region" description="Low complexity" evidence="1">
    <location>
        <begin position="1"/>
        <end position="15"/>
    </location>
</feature>
<feature type="compositionally biased region" description="Polar residues" evidence="1">
    <location>
        <begin position="51"/>
        <end position="65"/>
    </location>
</feature>
<sequence length="65" mass="6787">MSDSTADAEPSTADAAAEEEPFANRAARRAKGKKSANPKLGAAGPRPMRSGTVQSPRQYGNRRSG</sequence>
<dbReference type="Proteomes" id="UP000239209">
    <property type="component" value="Unassembled WGS sequence"/>
</dbReference>
<comment type="caution">
    <text evidence="2">The sequence shown here is derived from an EMBL/GenBank/DDBJ whole genome shotgun (WGS) entry which is preliminary data.</text>
</comment>